<gene>
    <name evidence="8" type="primary">xylA_3</name>
    <name evidence="8" type="ORF">BWY41_01418</name>
</gene>
<evidence type="ECO:0000256" key="3">
    <source>
        <dbReference type="ARBA" id="ARBA00022723"/>
    </source>
</evidence>
<dbReference type="SUPFAM" id="SSF51658">
    <property type="entry name" value="Xylose isomerase-like"/>
    <property type="match status" value="1"/>
</dbReference>
<dbReference type="AlphaFoldDB" id="A0A1V5SQY3"/>
<dbReference type="GO" id="GO:0009045">
    <property type="term" value="F:xylose isomerase activity"/>
    <property type="evidence" value="ECO:0007669"/>
    <property type="project" value="UniProtKB-EC"/>
</dbReference>
<evidence type="ECO:0000256" key="6">
    <source>
        <dbReference type="ARBA" id="ARBA00023277"/>
    </source>
</evidence>
<evidence type="ECO:0000313" key="8">
    <source>
        <dbReference type="EMBL" id="OQA56895.1"/>
    </source>
</evidence>
<dbReference type="PROSITE" id="PS51415">
    <property type="entry name" value="XYLOSE_ISOMERASE"/>
    <property type="match status" value="1"/>
</dbReference>
<dbReference type="GO" id="GO:0019301">
    <property type="term" value="P:rhamnose catabolic process"/>
    <property type="evidence" value="ECO:0007669"/>
    <property type="project" value="TreeGrafter"/>
</dbReference>
<dbReference type="PANTHER" id="PTHR30268">
    <property type="entry name" value="L-RHAMNOSE ISOMERASE"/>
    <property type="match status" value="1"/>
</dbReference>
<dbReference type="GO" id="GO:0019324">
    <property type="term" value="P:L-lyxose metabolic process"/>
    <property type="evidence" value="ECO:0007669"/>
    <property type="project" value="TreeGrafter"/>
</dbReference>
<dbReference type="InterPro" id="IPR001998">
    <property type="entry name" value="Xylose_isomerase"/>
</dbReference>
<sequence length="327" mass="37725">MAAGKKLKLSVGIWCMGGMSDRFLPQGYEEPLNIQERLKRVKKVPEVEAIEFFDDEFEKISPRDFKSLLEDNGLKVSCINLNTHSRPKWQLGALTHRDEKLRREAIDAAKKLVDLTGLLECDSIGLWLGVDGFDYPFQVDYGIEWDLLMESVGEIADYGSQVKISLEYKLKEPRQYLLVGNAFRSLYLIKALNRKNIGVTVDFGHALMAKENPGEVVSILSREKVLYNVHFNDAYREWDDDLIAGSTNLYETLEFLYYIEKSGYQGYLGFDIFPYRIHPVRALELCTRNTLDLYRLLQEVDKDALLRGQKKMDAADTHEVVRKVFFK</sequence>
<dbReference type="InterPro" id="IPR013022">
    <property type="entry name" value="Xyl_isomerase-like_TIM-brl"/>
</dbReference>
<dbReference type="EC" id="5.3.1.5" evidence="8"/>
<dbReference type="InterPro" id="IPR050337">
    <property type="entry name" value="L-rhamnose_isomerase"/>
</dbReference>
<evidence type="ECO:0000259" key="7">
    <source>
        <dbReference type="Pfam" id="PF01261"/>
    </source>
</evidence>
<organism evidence="8">
    <name type="scientific">Candidatus Atribacter allofermentans</name>
    <dbReference type="NCBI Taxonomy" id="1852833"/>
    <lineage>
        <taxon>Bacteria</taxon>
        <taxon>Pseudomonadati</taxon>
        <taxon>Atribacterota</taxon>
        <taxon>Atribacteria</taxon>
        <taxon>Atribacterales</taxon>
        <taxon>Atribacteraceae</taxon>
        <taxon>Atribacter</taxon>
    </lineage>
</organism>
<dbReference type="Gene3D" id="3.20.20.150">
    <property type="entry name" value="Divalent-metal-dependent TIM barrel enzymes"/>
    <property type="match status" value="1"/>
</dbReference>
<evidence type="ECO:0000256" key="4">
    <source>
        <dbReference type="ARBA" id="ARBA00023211"/>
    </source>
</evidence>
<protein>
    <submittedName>
        <fullName evidence="8">Xylose isomerase</fullName>
        <ecNumber evidence="8">5.3.1.5</ecNumber>
    </submittedName>
</protein>
<keyword evidence="4" id="KW-0464">Manganese</keyword>
<keyword evidence="3" id="KW-0479">Metal-binding</keyword>
<dbReference type="Proteomes" id="UP000485569">
    <property type="component" value="Unassembled WGS sequence"/>
</dbReference>
<dbReference type="Pfam" id="PF01261">
    <property type="entry name" value="AP_endonuc_2"/>
    <property type="match status" value="1"/>
</dbReference>
<dbReference type="PANTHER" id="PTHR30268:SF0">
    <property type="entry name" value="L-RHAMNOSE ISOMERASE"/>
    <property type="match status" value="1"/>
</dbReference>
<comment type="caution">
    <text evidence="8">The sequence shown here is derived from an EMBL/GenBank/DDBJ whole genome shotgun (WGS) entry which is preliminary data.</text>
</comment>
<feature type="domain" description="Xylose isomerase-like TIM barrel" evidence="7">
    <location>
        <begin position="48"/>
        <end position="276"/>
    </location>
</feature>
<evidence type="ECO:0000256" key="1">
    <source>
        <dbReference type="ARBA" id="ARBA00004496"/>
    </source>
</evidence>
<accession>A0A1V5SQY3</accession>
<dbReference type="EMBL" id="MWBQ01000104">
    <property type="protein sequence ID" value="OQA56895.1"/>
    <property type="molecule type" value="Genomic_DNA"/>
</dbReference>
<keyword evidence="2" id="KW-0963">Cytoplasm</keyword>
<keyword evidence="6" id="KW-0119">Carbohydrate metabolism</keyword>
<name>A0A1V5SQY3_9BACT</name>
<dbReference type="GO" id="GO:0008740">
    <property type="term" value="F:L-rhamnose isomerase activity"/>
    <property type="evidence" value="ECO:0007669"/>
    <property type="project" value="TreeGrafter"/>
</dbReference>
<evidence type="ECO:0000256" key="5">
    <source>
        <dbReference type="ARBA" id="ARBA00023235"/>
    </source>
</evidence>
<evidence type="ECO:0000256" key="2">
    <source>
        <dbReference type="ARBA" id="ARBA00022490"/>
    </source>
</evidence>
<proteinExistence type="predicted"/>
<dbReference type="InterPro" id="IPR036237">
    <property type="entry name" value="Xyl_isomerase-like_sf"/>
</dbReference>
<dbReference type="GO" id="GO:0046872">
    <property type="term" value="F:metal ion binding"/>
    <property type="evidence" value="ECO:0007669"/>
    <property type="project" value="UniProtKB-KW"/>
</dbReference>
<comment type="subcellular location">
    <subcellularLocation>
        <location evidence="1">Cytoplasm</location>
    </subcellularLocation>
</comment>
<reference evidence="8" key="1">
    <citation type="submission" date="2017-02" db="EMBL/GenBank/DDBJ databases">
        <title>Delving into the versatile metabolic prowess of the omnipresent phylum Bacteroidetes.</title>
        <authorList>
            <person name="Nobu M.K."/>
            <person name="Mei R."/>
            <person name="Narihiro T."/>
            <person name="Kuroda K."/>
            <person name="Liu W.-T."/>
        </authorList>
    </citation>
    <scope>NUCLEOTIDE SEQUENCE</scope>
    <source>
        <strain evidence="8">ADurb.Bin276</strain>
    </source>
</reference>
<keyword evidence="5 8" id="KW-0413">Isomerase</keyword>